<feature type="chain" id="PRO_5039691392" description="Copper amine oxidase-like N-terminal domain-containing protein" evidence="1">
    <location>
        <begin position="23"/>
        <end position="302"/>
    </location>
</feature>
<dbReference type="InterPro" id="IPR036582">
    <property type="entry name" value="Mao_N_sf"/>
</dbReference>
<dbReference type="EMBL" id="CP021780">
    <property type="protein sequence ID" value="ASA25803.1"/>
    <property type="molecule type" value="Genomic_DNA"/>
</dbReference>
<sequence length="302" mass="34060">MRRIMGRAACVFLLLVLSACTATDQKEKETILTKTNMDQVEIYPYEEGSDSEHYITYNDSSKEIIGESYIGLFINGSVIKNANLAIMGTYILVPLTPIAEHLDVQVKWDAEKESATVVDSDKTAEIVAGKAIVRLNGKEVQLDVAPVHIDEDLYVPLNFVTDVLQGEAHYFDGNDTTKPHIVTRMPHVMISRYPDSATEISKEEAVEQVREQLITAFEKKFGTYTPLADNEQAETNDDKSMLRKVITNLAVQSENDRYYVLPVVYDFWVDKYTGDVYTYYNGLVMTIQLFNPDNENALAFPG</sequence>
<dbReference type="KEGG" id="pdh:B9T62_36795"/>
<dbReference type="Proteomes" id="UP000249890">
    <property type="component" value="Chromosome"/>
</dbReference>
<name>A0A2Z2KPX1_9BACL</name>
<evidence type="ECO:0000313" key="4">
    <source>
        <dbReference type="Proteomes" id="UP000249890"/>
    </source>
</evidence>
<dbReference type="PROSITE" id="PS51257">
    <property type="entry name" value="PROKAR_LIPOPROTEIN"/>
    <property type="match status" value="1"/>
</dbReference>
<keyword evidence="4" id="KW-1185">Reference proteome</keyword>
<dbReference type="SUPFAM" id="SSF55383">
    <property type="entry name" value="Copper amine oxidase, domain N"/>
    <property type="match status" value="1"/>
</dbReference>
<protein>
    <recommendedName>
        <fullName evidence="2">Copper amine oxidase-like N-terminal domain-containing protein</fullName>
    </recommendedName>
</protein>
<proteinExistence type="predicted"/>
<accession>A0A2Z2KPX1</accession>
<dbReference type="InterPro" id="IPR012854">
    <property type="entry name" value="Cu_amine_oxidase-like_N"/>
</dbReference>
<feature type="signal peptide" evidence="1">
    <location>
        <begin position="1"/>
        <end position="22"/>
    </location>
</feature>
<dbReference type="OrthoDB" id="2379109at2"/>
<feature type="domain" description="Copper amine oxidase-like N-terminal" evidence="2">
    <location>
        <begin position="74"/>
        <end position="170"/>
    </location>
</feature>
<dbReference type="RefSeq" id="WP_087919763.1">
    <property type="nucleotide sequence ID" value="NZ_CP021780.1"/>
</dbReference>
<keyword evidence="1" id="KW-0732">Signal</keyword>
<evidence type="ECO:0000259" key="2">
    <source>
        <dbReference type="Pfam" id="PF07833"/>
    </source>
</evidence>
<reference evidence="3 4" key="1">
    <citation type="submission" date="2017-06" db="EMBL/GenBank/DDBJ databases">
        <title>Complete genome sequence of Paenibacillus donghaensis KCTC 13049T isolated from East Sea sediment, South Korea.</title>
        <authorList>
            <person name="Jung B.K."/>
            <person name="Hong S.-J."/>
            <person name="Shin J.-H."/>
        </authorList>
    </citation>
    <scope>NUCLEOTIDE SEQUENCE [LARGE SCALE GENOMIC DNA]</scope>
    <source>
        <strain evidence="3 4">KCTC 13049</strain>
    </source>
</reference>
<organism evidence="3 4">
    <name type="scientific">Paenibacillus donghaensis</name>
    <dbReference type="NCBI Taxonomy" id="414771"/>
    <lineage>
        <taxon>Bacteria</taxon>
        <taxon>Bacillati</taxon>
        <taxon>Bacillota</taxon>
        <taxon>Bacilli</taxon>
        <taxon>Bacillales</taxon>
        <taxon>Paenibacillaceae</taxon>
        <taxon>Paenibacillus</taxon>
    </lineage>
</organism>
<evidence type="ECO:0000256" key="1">
    <source>
        <dbReference type="SAM" id="SignalP"/>
    </source>
</evidence>
<gene>
    <name evidence="3" type="ORF">B9T62_36795</name>
</gene>
<evidence type="ECO:0000313" key="3">
    <source>
        <dbReference type="EMBL" id="ASA25803.1"/>
    </source>
</evidence>
<dbReference type="Pfam" id="PF07833">
    <property type="entry name" value="Cu_amine_oxidN1"/>
    <property type="match status" value="1"/>
</dbReference>
<dbReference type="AlphaFoldDB" id="A0A2Z2KPX1"/>
<dbReference type="Gene3D" id="3.30.457.10">
    <property type="entry name" value="Copper amine oxidase-like, N-terminal domain"/>
    <property type="match status" value="1"/>
</dbReference>